<dbReference type="EMBL" id="FUWY01000005">
    <property type="protein sequence ID" value="SJZ84399.1"/>
    <property type="molecule type" value="Genomic_DNA"/>
</dbReference>
<evidence type="ECO:0000313" key="3">
    <source>
        <dbReference type="Proteomes" id="UP000243297"/>
    </source>
</evidence>
<organism evidence="2 3">
    <name type="scientific">Anaerorhabdus furcosa</name>
    <dbReference type="NCBI Taxonomy" id="118967"/>
    <lineage>
        <taxon>Bacteria</taxon>
        <taxon>Bacillati</taxon>
        <taxon>Bacillota</taxon>
        <taxon>Erysipelotrichia</taxon>
        <taxon>Erysipelotrichales</taxon>
        <taxon>Erysipelotrichaceae</taxon>
        <taxon>Anaerorhabdus</taxon>
    </lineage>
</organism>
<feature type="domain" description="DUF402" evidence="1">
    <location>
        <begin position="68"/>
        <end position="158"/>
    </location>
</feature>
<accession>A0A1T4NZ06</accession>
<dbReference type="Gene3D" id="2.40.380.10">
    <property type="entry name" value="FomD-like"/>
    <property type="match status" value="1"/>
</dbReference>
<dbReference type="InterPro" id="IPR035930">
    <property type="entry name" value="FomD-like_sf"/>
</dbReference>
<dbReference type="AlphaFoldDB" id="A0A1T4NZ06"/>
<dbReference type="Pfam" id="PF04167">
    <property type="entry name" value="DUF402"/>
    <property type="match status" value="1"/>
</dbReference>
<dbReference type="Proteomes" id="UP000243297">
    <property type="component" value="Unassembled WGS sequence"/>
</dbReference>
<name>A0A1T4NZ06_9FIRM</name>
<evidence type="ECO:0000313" key="2">
    <source>
        <dbReference type="EMBL" id="SJZ84399.1"/>
    </source>
</evidence>
<evidence type="ECO:0000259" key="1">
    <source>
        <dbReference type="Pfam" id="PF04167"/>
    </source>
</evidence>
<dbReference type="PANTHER" id="PTHR41271:SF1">
    <property type="entry name" value="DUF402 DOMAIN-CONTAINING PROTEIN"/>
    <property type="match status" value="1"/>
</dbReference>
<dbReference type="PANTHER" id="PTHR41271">
    <property type="entry name" value="DUF402 DOMAIN-CONTAINING PROTEIN"/>
    <property type="match status" value="1"/>
</dbReference>
<protein>
    <recommendedName>
        <fullName evidence="1">DUF402 domain-containing protein</fullName>
    </recommendedName>
</protein>
<reference evidence="3" key="1">
    <citation type="submission" date="2017-02" db="EMBL/GenBank/DDBJ databases">
        <authorList>
            <person name="Varghese N."/>
            <person name="Submissions S."/>
        </authorList>
    </citation>
    <scope>NUCLEOTIDE SEQUENCE [LARGE SCALE GENOMIC DNA]</scope>
    <source>
        <strain evidence="3">ATCC 25662</strain>
    </source>
</reference>
<dbReference type="InterPro" id="IPR007295">
    <property type="entry name" value="DUF402"/>
</dbReference>
<dbReference type="SUPFAM" id="SSF159234">
    <property type="entry name" value="FomD-like"/>
    <property type="match status" value="1"/>
</dbReference>
<keyword evidence="3" id="KW-1185">Reference proteome</keyword>
<sequence length="181" mass="21329">MKTKSMKRTEWWRLKECKFTYKTINPTIEAGLIQMQKLAEPLYVTYPHTTTPKCIAANGYSWLQLAFKNYNLWCTAMFDEQDTLLECYFDVTANNYLHTEGNSYFEDLYLDIIFFPDGTINLLDEDELLDALNKKIITPDQVEQAYTTAKQCIAWLEVKENQTNLISFCYHTFNQLKHSQK</sequence>
<gene>
    <name evidence="2" type="ORF">SAMN02745191_1795</name>
</gene>
<proteinExistence type="predicted"/>
<dbReference type="STRING" id="118967.SAMN02745191_1795"/>
<dbReference type="RefSeq" id="WP_078712201.1">
    <property type="nucleotide sequence ID" value="NZ_FUWY01000005.1"/>
</dbReference>